<sequence length="53" mass="6034">LFELTLQQTYFGSHCDKLKWIKNSYDPSGLLIVSAGVGSEDWTDDLNCQVQIR</sequence>
<comment type="caution">
    <text evidence="1">The sequence shown here is derived from an EMBL/GenBank/DDBJ whole genome shotgun (WGS) entry which is preliminary data.</text>
</comment>
<gene>
    <name evidence="1" type="ORF">BJ138DRAFT_1018925</name>
</gene>
<evidence type="ECO:0000313" key="1">
    <source>
        <dbReference type="EMBL" id="KAH7904607.1"/>
    </source>
</evidence>
<name>A0ACB7ZVB7_9AGAM</name>
<organism evidence="1 2">
    <name type="scientific">Hygrophoropsis aurantiaca</name>
    <dbReference type="NCBI Taxonomy" id="72124"/>
    <lineage>
        <taxon>Eukaryota</taxon>
        <taxon>Fungi</taxon>
        <taxon>Dikarya</taxon>
        <taxon>Basidiomycota</taxon>
        <taxon>Agaricomycotina</taxon>
        <taxon>Agaricomycetes</taxon>
        <taxon>Agaricomycetidae</taxon>
        <taxon>Boletales</taxon>
        <taxon>Coniophorineae</taxon>
        <taxon>Hygrophoropsidaceae</taxon>
        <taxon>Hygrophoropsis</taxon>
    </lineage>
</organism>
<reference evidence="1" key="1">
    <citation type="journal article" date="2021" name="New Phytol.">
        <title>Evolutionary innovations through gain and loss of genes in the ectomycorrhizal Boletales.</title>
        <authorList>
            <person name="Wu G."/>
            <person name="Miyauchi S."/>
            <person name="Morin E."/>
            <person name="Kuo A."/>
            <person name="Drula E."/>
            <person name="Varga T."/>
            <person name="Kohler A."/>
            <person name="Feng B."/>
            <person name="Cao Y."/>
            <person name="Lipzen A."/>
            <person name="Daum C."/>
            <person name="Hundley H."/>
            <person name="Pangilinan J."/>
            <person name="Johnson J."/>
            <person name="Barry K."/>
            <person name="LaButti K."/>
            <person name="Ng V."/>
            <person name="Ahrendt S."/>
            <person name="Min B."/>
            <person name="Choi I.G."/>
            <person name="Park H."/>
            <person name="Plett J.M."/>
            <person name="Magnuson J."/>
            <person name="Spatafora J.W."/>
            <person name="Nagy L.G."/>
            <person name="Henrissat B."/>
            <person name="Grigoriev I.V."/>
            <person name="Yang Z.L."/>
            <person name="Xu J."/>
            <person name="Martin F.M."/>
        </authorList>
    </citation>
    <scope>NUCLEOTIDE SEQUENCE</scope>
    <source>
        <strain evidence="1">ATCC 28755</strain>
    </source>
</reference>
<dbReference type="Proteomes" id="UP000790377">
    <property type="component" value="Unassembled WGS sequence"/>
</dbReference>
<evidence type="ECO:0000313" key="2">
    <source>
        <dbReference type="Proteomes" id="UP000790377"/>
    </source>
</evidence>
<dbReference type="EMBL" id="MU268418">
    <property type="protein sequence ID" value="KAH7904607.1"/>
    <property type="molecule type" value="Genomic_DNA"/>
</dbReference>
<proteinExistence type="predicted"/>
<accession>A0ACB7ZVB7</accession>
<keyword evidence="2" id="KW-1185">Reference proteome</keyword>
<protein>
    <submittedName>
        <fullName evidence="1">Uncharacterized protein</fullName>
    </submittedName>
</protein>
<feature type="non-terminal residue" evidence="1">
    <location>
        <position position="1"/>
    </location>
</feature>